<dbReference type="AlphaFoldDB" id="A0A2T2WHF7"/>
<keyword evidence="1" id="KW-1133">Transmembrane helix</keyword>
<dbReference type="GO" id="GO:0005886">
    <property type="term" value="C:plasma membrane"/>
    <property type="evidence" value="ECO:0007669"/>
    <property type="project" value="InterPro"/>
</dbReference>
<keyword evidence="1" id="KW-0472">Membrane</keyword>
<dbReference type="Pfam" id="PF09604">
    <property type="entry name" value="Potass_KdpF"/>
    <property type="match status" value="1"/>
</dbReference>
<dbReference type="GO" id="GO:0008556">
    <property type="term" value="F:P-type potassium transmembrane transporter activity"/>
    <property type="evidence" value="ECO:0007669"/>
    <property type="project" value="InterPro"/>
</dbReference>
<name>A0A2T2WHF7_9FIRM</name>
<evidence type="ECO:0000313" key="3">
    <source>
        <dbReference type="Proteomes" id="UP000241848"/>
    </source>
</evidence>
<dbReference type="Proteomes" id="UP000241848">
    <property type="component" value="Unassembled WGS sequence"/>
</dbReference>
<proteinExistence type="predicted"/>
<sequence>MGNWILLGLAFAVSCYLFYVIVHPERF</sequence>
<evidence type="ECO:0000313" key="2">
    <source>
        <dbReference type="EMBL" id="PSR21682.1"/>
    </source>
</evidence>
<accession>A0A2T2WHF7</accession>
<evidence type="ECO:0000256" key="1">
    <source>
        <dbReference type="SAM" id="Phobius"/>
    </source>
</evidence>
<reference evidence="2 3" key="1">
    <citation type="journal article" date="2014" name="BMC Genomics">
        <title>Comparison of environmental and isolate Sulfobacillus genomes reveals diverse carbon, sulfur, nitrogen, and hydrogen metabolisms.</title>
        <authorList>
            <person name="Justice N.B."/>
            <person name="Norman A."/>
            <person name="Brown C.T."/>
            <person name="Singh A."/>
            <person name="Thomas B.C."/>
            <person name="Banfield J.F."/>
        </authorList>
    </citation>
    <scope>NUCLEOTIDE SEQUENCE [LARGE SCALE GENOMIC DNA]</scope>
    <source>
        <strain evidence="2">AMDSBA3</strain>
    </source>
</reference>
<organism evidence="2 3">
    <name type="scientific">Sulfobacillus acidophilus</name>
    <dbReference type="NCBI Taxonomy" id="53633"/>
    <lineage>
        <taxon>Bacteria</taxon>
        <taxon>Bacillati</taxon>
        <taxon>Bacillota</taxon>
        <taxon>Clostridia</taxon>
        <taxon>Eubacteriales</taxon>
        <taxon>Clostridiales Family XVII. Incertae Sedis</taxon>
        <taxon>Sulfobacillus</taxon>
    </lineage>
</organism>
<comment type="caution">
    <text evidence="2">The sequence shown here is derived from an EMBL/GenBank/DDBJ whole genome shotgun (WGS) entry which is preliminary data.</text>
</comment>
<keyword evidence="1" id="KW-0812">Transmembrane</keyword>
<evidence type="ECO:0008006" key="4">
    <source>
        <dbReference type="Google" id="ProtNLM"/>
    </source>
</evidence>
<feature type="transmembrane region" description="Helical" evidence="1">
    <location>
        <begin position="6"/>
        <end position="22"/>
    </location>
</feature>
<dbReference type="InterPro" id="IPR011726">
    <property type="entry name" value="KdpF"/>
</dbReference>
<dbReference type="EMBL" id="PXYV01000029">
    <property type="protein sequence ID" value="PSR21682.1"/>
    <property type="molecule type" value="Genomic_DNA"/>
</dbReference>
<gene>
    <name evidence="2" type="ORF">C7B45_09770</name>
</gene>
<protein>
    <recommendedName>
        <fullName evidence="4">K(+)-transporting ATPase subunit F</fullName>
    </recommendedName>
</protein>